<feature type="region of interest" description="Disordered" evidence="8">
    <location>
        <begin position="282"/>
        <end position="303"/>
    </location>
</feature>
<evidence type="ECO:0000256" key="5">
    <source>
        <dbReference type="ARBA" id="ARBA00023136"/>
    </source>
</evidence>
<dbReference type="InterPro" id="IPR000276">
    <property type="entry name" value="GPCR_Rhodpsn"/>
</dbReference>
<feature type="transmembrane region" description="Helical" evidence="9">
    <location>
        <begin position="69"/>
        <end position="90"/>
    </location>
</feature>
<keyword evidence="3 9" id="KW-1133">Transmembrane helix</keyword>
<keyword evidence="5 9" id="KW-0472">Membrane</keyword>
<feature type="domain" description="G-protein coupled receptors family 1 profile" evidence="10">
    <location>
        <begin position="48"/>
        <end position="377"/>
    </location>
</feature>
<evidence type="ECO:0000259" key="10">
    <source>
        <dbReference type="PROSITE" id="PS50262"/>
    </source>
</evidence>
<dbReference type="PANTHER" id="PTHR24238">
    <property type="entry name" value="G-PROTEIN COUPLED RECEPTOR"/>
    <property type="match status" value="1"/>
</dbReference>
<dbReference type="AlphaFoldDB" id="A0A9D4FTC6"/>
<evidence type="ECO:0000256" key="7">
    <source>
        <dbReference type="ARBA" id="ARBA00023224"/>
    </source>
</evidence>
<protein>
    <recommendedName>
        <fullName evidence="10">G-protein coupled receptors family 1 profile domain-containing protein</fullName>
    </recommendedName>
</protein>
<evidence type="ECO:0000313" key="12">
    <source>
        <dbReference type="Proteomes" id="UP000828390"/>
    </source>
</evidence>
<dbReference type="CDD" id="cd00637">
    <property type="entry name" value="7tm_classA_rhodopsin-like"/>
    <property type="match status" value="1"/>
</dbReference>
<feature type="transmembrane region" description="Helical" evidence="9">
    <location>
        <begin position="322"/>
        <end position="341"/>
    </location>
</feature>
<reference evidence="11" key="2">
    <citation type="submission" date="2020-11" db="EMBL/GenBank/DDBJ databases">
        <authorList>
            <person name="McCartney M.A."/>
            <person name="Auch B."/>
            <person name="Kono T."/>
            <person name="Mallez S."/>
            <person name="Becker A."/>
            <person name="Gohl D.M."/>
            <person name="Silverstein K.A.T."/>
            <person name="Koren S."/>
            <person name="Bechman K.B."/>
            <person name="Herman A."/>
            <person name="Abrahante J.E."/>
            <person name="Garbe J."/>
        </authorList>
    </citation>
    <scope>NUCLEOTIDE SEQUENCE</scope>
    <source>
        <strain evidence="11">Duluth1</strain>
        <tissue evidence="11">Whole animal</tissue>
    </source>
</reference>
<evidence type="ECO:0000256" key="1">
    <source>
        <dbReference type="ARBA" id="ARBA00004141"/>
    </source>
</evidence>
<dbReference type="SUPFAM" id="SSF81321">
    <property type="entry name" value="Family A G protein-coupled receptor-like"/>
    <property type="match status" value="1"/>
</dbReference>
<evidence type="ECO:0000256" key="9">
    <source>
        <dbReference type="SAM" id="Phobius"/>
    </source>
</evidence>
<evidence type="ECO:0000256" key="4">
    <source>
        <dbReference type="ARBA" id="ARBA00023040"/>
    </source>
</evidence>
<comment type="caution">
    <text evidence="11">The sequence shown here is derived from an EMBL/GenBank/DDBJ whole genome shotgun (WGS) entry which is preliminary data.</text>
</comment>
<evidence type="ECO:0000256" key="2">
    <source>
        <dbReference type="ARBA" id="ARBA00022692"/>
    </source>
</evidence>
<dbReference type="PANTHER" id="PTHR24238:SF47">
    <property type="entry name" value="ECDYSTEROIDS_DOPAMINE RECEPTOR-RELATED"/>
    <property type="match status" value="1"/>
</dbReference>
<keyword evidence="12" id="KW-1185">Reference proteome</keyword>
<evidence type="ECO:0000256" key="8">
    <source>
        <dbReference type="SAM" id="MobiDB-lite"/>
    </source>
</evidence>
<gene>
    <name evidence="11" type="ORF">DPMN_132183</name>
</gene>
<evidence type="ECO:0000313" key="11">
    <source>
        <dbReference type="EMBL" id="KAH3803911.1"/>
    </source>
</evidence>
<keyword evidence="2 9" id="KW-0812">Transmembrane</keyword>
<dbReference type="Pfam" id="PF00001">
    <property type="entry name" value="7tm_1"/>
    <property type="match status" value="1"/>
</dbReference>
<feature type="transmembrane region" description="Helical" evidence="9">
    <location>
        <begin position="361"/>
        <end position="380"/>
    </location>
</feature>
<dbReference type="GO" id="GO:0004930">
    <property type="term" value="F:G protein-coupled receptor activity"/>
    <property type="evidence" value="ECO:0007669"/>
    <property type="project" value="UniProtKB-KW"/>
</dbReference>
<evidence type="ECO:0000256" key="3">
    <source>
        <dbReference type="ARBA" id="ARBA00022989"/>
    </source>
</evidence>
<dbReference type="Proteomes" id="UP000828390">
    <property type="component" value="Unassembled WGS sequence"/>
</dbReference>
<accession>A0A9D4FTC6</accession>
<proteinExistence type="predicted"/>
<keyword evidence="7" id="KW-0807">Transducer</keyword>
<feature type="transmembrane region" description="Helical" evidence="9">
    <location>
        <begin position="30"/>
        <end position="57"/>
    </location>
</feature>
<comment type="subcellular location">
    <subcellularLocation>
        <location evidence="1">Membrane</location>
        <topology evidence="1">Multi-pass membrane protein</topology>
    </subcellularLocation>
</comment>
<evidence type="ECO:0000256" key="6">
    <source>
        <dbReference type="ARBA" id="ARBA00023170"/>
    </source>
</evidence>
<sequence>MNQHSLSETITLTLNVTETLEDLNARYAKALIPLSVTFGFFTLFGFLGNLLILVVFSLSRDYKRNNFKVFVLTLGVIDIITCVTLLPAEIVKQQRYFSFGDEVPCKIKCFFNIFGASSSCLAFLVISVDRYRKVCQPFKNQMNPKLAVRILMGVAFLFPILLAIPGTVMCGIKTTEMVNKYGTTTTIQLCETEERFERTVWRAIYKWGLVLLLCGISLAYIVLYTFVMIEATKQIRAFSRHRQSSFDVTCSSGIYEPNAIVHEPMNRSQTLKMSPEIDGLMSSNGGEGGDNDEETSSTVAESRNTNVKHSTNGLLKFPTKTIMWFILTVVFIITYLAHIILTLKVDKIVFMTPREFSSFAFFFRIYFFNHMINPIVYAIFMKRFRTSCKNILPTMYNKLRQCIM</sequence>
<feature type="transmembrane region" description="Helical" evidence="9">
    <location>
        <begin position="204"/>
        <end position="227"/>
    </location>
</feature>
<feature type="transmembrane region" description="Helical" evidence="9">
    <location>
        <begin position="148"/>
        <end position="168"/>
    </location>
</feature>
<dbReference type="GO" id="GO:0016020">
    <property type="term" value="C:membrane"/>
    <property type="evidence" value="ECO:0007669"/>
    <property type="project" value="UniProtKB-SubCell"/>
</dbReference>
<feature type="transmembrane region" description="Helical" evidence="9">
    <location>
        <begin position="110"/>
        <end position="128"/>
    </location>
</feature>
<dbReference type="InterPro" id="IPR017452">
    <property type="entry name" value="GPCR_Rhodpsn_7TM"/>
</dbReference>
<dbReference type="PRINTS" id="PR00237">
    <property type="entry name" value="GPCRRHODOPSN"/>
</dbReference>
<dbReference type="Gene3D" id="1.20.1070.10">
    <property type="entry name" value="Rhodopsin 7-helix transmembrane proteins"/>
    <property type="match status" value="1"/>
</dbReference>
<organism evidence="11 12">
    <name type="scientific">Dreissena polymorpha</name>
    <name type="common">Zebra mussel</name>
    <name type="synonym">Mytilus polymorpha</name>
    <dbReference type="NCBI Taxonomy" id="45954"/>
    <lineage>
        <taxon>Eukaryota</taxon>
        <taxon>Metazoa</taxon>
        <taxon>Spiralia</taxon>
        <taxon>Lophotrochozoa</taxon>
        <taxon>Mollusca</taxon>
        <taxon>Bivalvia</taxon>
        <taxon>Autobranchia</taxon>
        <taxon>Heteroconchia</taxon>
        <taxon>Euheterodonta</taxon>
        <taxon>Imparidentia</taxon>
        <taxon>Neoheterodontei</taxon>
        <taxon>Myida</taxon>
        <taxon>Dreissenoidea</taxon>
        <taxon>Dreissenidae</taxon>
        <taxon>Dreissena</taxon>
    </lineage>
</organism>
<reference evidence="11" key="1">
    <citation type="journal article" date="2019" name="bioRxiv">
        <title>The Genome of the Zebra Mussel, Dreissena polymorpha: A Resource for Invasive Species Research.</title>
        <authorList>
            <person name="McCartney M.A."/>
            <person name="Auch B."/>
            <person name="Kono T."/>
            <person name="Mallez S."/>
            <person name="Zhang Y."/>
            <person name="Obille A."/>
            <person name="Becker A."/>
            <person name="Abrahante J.E."/>
            <person name="Garbe J."/>
            <person name="Badalamenti J.P."/>
            <person name="Herman A."/>
            <person name="Mangelson H."/>
            <person name="Liachko I."/>
            <person name="Sullivan S."/>
            <person name="Sone E.D."/>
            <person name="Koren S."/>
            <person name="Silverstein K.A.T."/>
            <person name="Beckman K.B."/>
            <person name="Gohl D.M."/>
        </authorList>
    </citation>
    <scope>NUCLEOTIDE SEQUENCE</scope>
    <source>
        <strain evidence="11">Duluth1</strain>
        <tissue evidence="11">Whole animal</tissue>
    </source>
</reference>
<dbReference type="EMBL" id="JAIWYP010000006">
    <property type="protein sequence ID" value="KAH3803911.1"/>
    <property type="molecule type" value="Genomic_DNA"/>
</dbReference>
<dbReference type="PROSITE" id="PS50262">
    <property type="entry name" value="G_PROTEIN_RECEP_F1_2"/>
    <property type="match status" value="1"/>
</dbReference>
<name>A0A9D4FTC6_DREPO</name>
<keyword evidence="4" id="KW-0297">G-protein coupled receptor</keyword>
<keyword evidence="6" id="KW-0675">Receptor</keyword>